<name>A0ABW6LQ55_9ACTN</name>
<protein>
    <submittedName>
        <fullName evidence="2">Uncharacterized protein</fullName>
    </submittedName>
</protein>
<feature type="compositionally biased region" description="Low complexity" evidence="1">
    <location>
        <begin position="70"/>
        <end position="84"/>
    </location>
</feature>
<sequence length="84" mass="9301">MKDDEMRAHFDGRGRVELLPGHAAASKQRCLGDIAQALSYRLLATQSLGRVGIRLVSESDDAPHTRRQQSRASTAARAAQRCRR</sequence>
<accession>A0ABW6LQ55</accession>
<proteinExistence type="predicted"/>
<evidence type="ECO:0000313" key="2">
    <source>
        <dbReference type="EMBL" id="MFE9230259.1"/>
    </source>
</evidence>
<comment type="caution">
    <text evidence="2">The sequence shown here is derived from an EMBL/GenBank/DDBJ whole genome shotgun (WGS) entry which is preliminary data.</text>
</comment>
<evidence type="ECO:0000313" key="3">
    <source>
        <dbReference type="Proteomes" id="UP001601288"/>
    </source>
</evidence>
<dbReference type="RefSeq" id="WP_358289021.1">
    <property type="nucleotide sequence ID" value="NZ_JBEYGJ010000036.1"/>
</dbReference>
<dbReference type="EMBL" id="JBIAFP010000032">
    <property type="protein sequence ID" value="MFE9230259.1"/>
    <property type="molecule type" value="Genomic_DNA"/>
</dbReference>
<gene>
    <name evidence="2" type="ORF">ACFYM3_37920</name>
</gene>
<dbReference type="Proteomes" id="UP001601288">
    <property type="component" value="Unassembled WGS sequence"/>
</dbReference>
<keyword evidence="3" id="KW-1185">Reference proteome</keyword>
<organism evidence="2 3">
    <name type="scientific">Streptomyces massasporeus</name>
    <dbReference type="NCBI Taxonomy" id="67324"/>
    <lineage>
        <taxon>Bacteria</taxon>
        <taxon>Bacillati</taxon>
        <taxon>Actinomycetota</taxon>
        <taxon>Actinomycetes</taxon>
        <taxon>Kitasatosporales</taxon>
        <taxon>Streptomycetaceae</taxon>
        <taxon>Streptomyces</taxon>
    </lineage>
</organism>
<evidence type="ECO:0000256" key="1">
    <source>
        <dbReference type="SAM" id="MobiDB-lite"/>
    </source>
</evidence>
<feature type="region of interest" description="Disordered" evidence="1">
    <location>
        <begin position="59"/>
        <end position="84"/>
    </location>
</feature>
<reference evidence="2 3" key="1">
    <citation type="submission" date="2024-10" db="EMBL/GenBank/DDBJ databases">
        <title>The Natural Products Discovery Center: Release of the First 8490 Sequenced Strains for Exploring Actinobacteria Biosynthetic Diversity.</title>
        <authorList>
            <person name="Kalkreuter E."/>
            <person name="Kautsar S.A."/>
            <person name="Yang D."/>
            <person name="Bader C.D."/>
            <person name="Teijaro C.N."/>
            <person name="Fluegel L."/>
            <person name="Davis C.M."/>
            <person name="Simpson J.R."/>
            <person name="Lauterbach L."/>
            <person name="Steele A.D."/>
            <person name="Gui C."/>
            <person name="Meng S."/>
            <person name="Li G."/>
            <person name="Viehrig K."/>
            <person name="Ye F."/>
            <person name="Su P."/>
            <person name="Kiefer A.F."/>
            <person name="Nichols A."/>
            <person name="Cepeda A.J."/>
            <person name="Yan W."/>
            <person name="Fan B."/>
            <person name="Jiang Y."/>
            <person name="Adhikari A."/>
            <person name="Zheng C.-J."/>
            <person name="Schuster L."/>
            <person name="Cowan T.M."/>
            <person name="Smanski M.J."/>
            <person name="Chevrette M.G."/>
            <person name="De Carvalho L.P.S."/>
            <person name="Shen B."/>
        </authorList>
    </citation>
    <scope>NUCLEOTIDE SEQUENCE [LARGE SCALE GENOMIC DNA]</scope>
    <source>
        <strain evidence="2 3">NPDC007066</strain>
    </source>
</reference>